<feature type="region of interest" description="Disordered" evidence="1">
    <location>
        <begin position="203"/>
        <end position="246"/>
    </location>
</feature>
<accession>A0A1I2E126</accession>
<dbReference type="Proteomes" id="UP000198589">
    <property type="component" value="Unassembled WGS sequence"/>
</dbReference>
<dbReference type="STRING" id="1798228.SAMN05216574_106200"/>
<evidence type="ECO:0000256" key="1">
    <source>
        <dbReference type="SAM" id="MobiDB-lite"/>
    </source>
</evidence>
<dbReference type="NCBIfam" id="NF047509">
    <property type="entry name" value="Rv3131_FMN_oxido"/>
    <property type="match status" value="1"/>
</dbReference>
<dbReference type="Pfam" id="PF00881">
    <property type="entry name" value="Nitroreductase"/>
    <property type="match status" value="1"/>
</dbReference>
<dbReference type="AlphaFoldDB" id="A0A1I2E126"/>
<dbReference type="OrthoDB" id="8156917at2"/>
<evidence type="ECO:0000259" key="2">
    <source>
        <dbReference type="Pfam" id="PF00881"/>
    </source>
</evidence>
<evidence type="ECO:0000313" key="3">
    <source>
        <dbReference type="EMBL" id="SFE86366.1"/>
    </source>
</evidence>
<feature type="region of interest" description="Disordered" evidence="1">
    <location>
        <begin position="317"/>
        <end position="372"/>
    </location>
</feature>
<dbReference type="Gene3D" id="3.40.109.10">
    <property type="entry name" value="NADH Oxidase"/>
    <property type="match status" value="1"/>
</dbReference>
<reference evidence="4" key="1">
    <citation type="submission" date="2016-10" db="EMBL/GenBank/DDBJ databases">
        <authorList>
            <person name="Varghese N."/>
            <person name="Submissions S."/>
        </authorList>
    </citation>
    <scope>NUCLEOTIDE SEQUENCE [LARGE SCALE GENOMIC DNA]</scope>
    <source>
        <strain evidence="4">DSM 46838</strain>
    </source>
</reference>
<proteinExistence type="predicted"/>
<protein>
    <submittedName>
        <fullName evidence="3">Nitroreductase family protein</fullName>
    </submittedName>
</protein>
<dbReference type="InterPro" id="IPR000415">
    <property type="entry name" value="Nitroreductase-like"/>
</dbReference>
<feature type="domain" description="Nitroreductase" evidence="2">
    <location>
        <begin position="129"/>
        <end position="319"/>
    </location>
</feature>
<dbReference type="InterPro" id="IPR029479">
    <property type="entry name" value="Nitroreductase"/>
</dbReference>
<dbReference type="PANTHER" id="PTHR23026:SF123">
    <property type="entry name" value="NAD(P)H NITROREDUCTASE RV3131-RELATED"/>
    <property type="match status" value="1"/>
</dbReference>
<name>A0A1I2E126_9ACTN</name>
<dbReference type="SUPFAM" id="SSF55469">
    <property type="entry name" value="FMN-dependent nitroreductase-like"/>
    <property type="match status" value="1"/>
</dbReference>
<dbReference type="PANTHER" id="PTHR23026">
    <property type="entry name" value="NADPH NITROREDUCTASE"/>
    <property type="match status" value="1"/>
</dbReference>
<keyword evidence="4" id="KW-1185">Reference proteome</keyword>
<dbReference type="GO" id="GO:0016491">
    <property type="term" value="F:oxidoreductase activity"/>
    <property type="evidence" value="ECO:0007669"/>
    <property type="project" value="InterPro"/>
</dbReference>
<evidence type="ECO:0000313" key="4">
    <source>
        <dbReference type="Proteomes" id="UP000198589"/>
    </source>
</evidence>
<sequence length="372" mass="39891">MSHAAPPPAAGAPPTPPDPCIRALEHAADLAVRAPSVHNTQPWRLGMHPDRMDLRVDRTRQLTALDPQGRAMFQSVGAALLTARVALAAEDWAVEVDRFPRHGDPDLVAVLRPVTGRIDRELAALAPAVAERRTNRRRFAPGPVPEDVLRHLTSAAAAEDTTLVPVVSEAQRQLVARLTRQADAVQNASPAYRAELRHWTTRAASSGEGVPGEVVPRSGGAPPDAVPIRDFDTGGTGALPPRAASGAPGQTLVLLATRDDDPKAWLRSGEALQRVLLELTRLGWVAGPITQAIEVPVTRTQLRAALRWDAHPQMLLRIGRAEPTGRTPRRPRSDAVTDSWQPPRPGPDQEPPASSAGPRHPVSDGRGGTTWV</sequence>
<gene>
    <name evidence="3" type="ORF">SAMN05216574_106200</name>
</gene>
<organism evidence="3 4">
    <name type="scientific">Blastococcus tunisiensis</name>
    <dbReference type="NCBI Taxonomy" id="1798228"/>
    <lineage>
        <taxon>Bacteria</taxon>
        <taxon>Bacillati</taxon>
        <taxon>Actinomycetota</taxon>
        <taxon>Actinomycetes</taxon>
        <taxon>Geodermatophilales</taxon>
        <taxon>Geodermatophilaceae</taxon>
        <taxon>Blastococcus</taxon>
    </lineage>
</organism>
<dbReference type="InterPro" id="IPR050627">
    <property type="entry name" value="Nitroreductase/BluB"/>
</dbReference>
<dbReference type="EMBL" id="FOND01000006">
    <property type="protein sequence ID" value="SFE86366.1"/>
    <property type="molecule type" value="Genomic_DNA"/>
</dbReference>
<dbReference type="RefSeq" id="WP_139228830.1">
    <property type="nucleotide sequence ID" value="NZ_FOND01000006.1"/>
</dbReference>